<evidence type="ECO:0000256" key="10">
    <source>
        <dbReference type="ARBA" id="ARBA00023125"/>
    </source>
</evidence>
<evidence type="ECO:0000256" key="12">
    <source>
        <dbReference type="HAMAP-Rule" id="MF_00952"/>
    </source>
</evidence>
<comment type="subunit">
    <text evidence="12">Monomer.</text>
</comment>
<feature type="site" description="Interaction with DNA" evidence="12">
    <location>
        <position position="161"/>
    </location>
</feature>
<feature type="site" description="Interaction with DNA" evidence="12">
    <location>
        <position position="507"/>
    </location>
</feature>
<keyword evidence="17" id="KW-1185">Reference proteome</keyword>
<dbReference type="GO" id="GO:0003677">
    <property type="term" value="F:DNA binding"/>
    <property type="evidence" value="ECO:0007669"/>
    <property type="project" value="UniProtKB-KW"/>
</dbReference>
<evidence type="ECO:0000256" key="4">
    <source>
        <dbReference type="ARBA" id="ARBA00022723"/>
    </source>
</evidence>
<dbReference type="SUPFAM" id="SSF47794">
    <property type="entry name" value="Rad51 N-terminal domain-like"/>
    <property type="match status" value="1"/>
</dbReference>
<dbReference type="GO" id="GO:0008270">
    <property type="term" value="F:zinc ion binding"/>
    <property type="evidence" value="ECO:0007669"/>
    <property type="project" value="UniProtKB-KW"/>
</dbReference>
<comment type="caution">
    <text evidence="16">The sequence shown here is derived from an EMBL/GenBank/DDBJ whole genome shotgun (WGS) entry which is preliminary data.</text>
</comment>
<sequence>MELIITEKNNAARRISDILSGGTYDTTRENGVNVYEWGGTRCVGLSGHVVGVDFPSEYSDWRDVEPVELIDASVEKTATKENIVATLRILSRKATQVTIATDYDREGELIGKEAYDIVREVDDEVPIRRVRFSSITETEVTDAFDEPDELDFDLAAAGEARQIIDLVWGAALTRFLSLSAGQLGNDFISVGRVQSPTLRLIVDREREIQAFDPEDYWELVADVAKGEEAFEAQYFYYDEDDNEAERVWEEATAEEVFETLSQRETATVVDVNRRTRTDSPPAPFNTTQFIRAAGSLGYSAKRAMSIAEDLYTAGYITYPRTDNTVYPDDLDPEELLDDFVGHPSLGESAESLLDADDIVPTEGDEETTDHPPIHPTGEIPARGDVSDDEWEIFELVVRRFYATVAADAVWEHLKVVAEAADHRLKANGKRLVEPGYHDVYPYFSTTENYVPDVEEGEAISITDVELEDKQTQPPRRYGQSRLIETMEDMGIGTKSTRHETIQKLYDRGYIESDPPRPTKLAMAVVEAAENYADRVVSEDMTAQLEADMDAIASGEAGLEDVTDESREMLEEIFANLADSRDEIGDHLRKSLKDDKRLGPCPDCGEDLLVRRSRHGSYFVGCDGYPDCEFTLPLPSTGKPLILDDECEDHGLHEVKMLAGRQTFVHGCPLCKAEDAGEGPILGTCPECGQDHDGELAIKTLQSGSRLVGCTRYPDCEYSLPLPRRGEIEVTDEFCDDHELPELVIHSGDEPWELGCPICNYQEFQARESESGSDLESIDGIGAKTVEKLASAGIESIDDLADADPDSIAESVDGVSADRVRNWQASA</sequence>
<evidence type="ECO:0000256" key="13">
    <source>
        <dbReference type="SAM" id="MobiDB-lite"/>
    </source>
</evidence>
<gene>
    <name evidence="12" type="primary">topA</name>
    <name evidence="16" type="ORF">C480_04366</name>
</gene>
<feature type="site" description="Interaction with DNA" evidence="12">
    <location>
        <position position="320"/>
    </location>
</feature>
<dbReference type="OrthoDB" id="30963at2157"/>
<dbReference type="InterPro" id="IPR013498">
    <property type="entry name" value="Topo_IA_Znf"/>
</dbReference>
<dbReference type="NCBIfam" id="NF005555">
    <property type="entry name" value="PRK07220.1"/>
    <property type="match status" value="1"/>
</dbReference>
<dbReference type="InterPro" id="IPR023406">
    <property type="entry name" value="Topo_IA_AS"/>
</dbReference>
<reference evidence="16 17" key="1">
    <citation type="journal article" date="2014" name="PLoS Genet.">
        <title>Phylogenetically driven sequencing of extremely halophilic archaea reveals strategies for static and dynamic osmo-response.</title>
        <authorList>
            <person name="Becker E.A."/>
            <person name="Seitzer P.M."/>
            <person name="Tritt A."/>
            <person name="Larsen D."/>
            <person name="Krusor M."/>
            <person name="Yao A.I."/>
            <person name="Wu D."/>
            <person name="Madern D."/>
            <person name="Eisen J.A."/>
            <person name="Darling A.E."/>
            <person name="Facciotti M.T."/>
        </authorList>
    </citation>
    <scope>NUCLEOTIDE SEQUENCE [LARGE SCALE GENOMIC DNA]</scope>
    <source>
        <strain evidence="16 17">DSM 13077</strain>
    </source>
</reference>
<dbReference type="InterPro" id="IPR013826">
    <property type="entry name" value="Topo_IA_cen_sub3"/>
</dbReference>
<dbReference type="PANTHER" id="PTHR11390">
    <property type="entry name" value="PROKARYOTIC DNA TOPOISOMERASE"/>
    <property type="match status" value="1"/>
</dbReference>
<dbReference type="InterPro" id="IPR003602">
    <property type="entry name" value="Topo_IA_DNA-bd_dom"/>
</dbReference>
<dbReference type="FunFam" id="1.10.290.10:FF:000003">
    <property type="entry name" value="DNA topoisomerase"/>
    <property type="match status" value="1"/>
</dbReference>
<dbReference type="PRINTS" id="PR00417">
    <property type="entry name" value="PRTPISMRASEI"/>
</dbReference>
<feature type="site" description="Interaction with DNA" evidence="12">
    <location>
        <position position="165"/>
    </location>
</feature>
<dbReference type="Gene3D" id="1.10.460.10">
    <property type="entry name" value="Topoisomerase I, domain 2"/>
    <property type="match status" value="1"/>
</dbReference>
<dbReference type="InterPro" id="IPR010995">
    <property type="entry name" value="DNA_repair_Rad51/TF_NusA_a-hlx"/>
</dbReference>
<keyword evidence="11 12" id="KW-0413">Isomerase</keyword>
<dbReference type="Proteomes" id="UP000011591">
    <property type="component" value="Unassembled WGS sequence"/>
</dbReference>
<dbReference type="GO" id="GO:0006310">
    <property type="term" value="P:DNA recombination"/>
    <property type="evidence" value="ECO:0007669"/>
    <property type="project" value="TreeGrafter"/>
</dbReference>
<dbReference type="CDD" id="cd03362">
    <property type="entry name" value="TOPRIM_TopoIA_TopoIII"/>
    <property type="match status" value="1"/>
</dbReference>
<comment type="cofactor">
    <cofactor evidence="2">
        <name>Mg(2+)</name>
        <dbReference type="ChEBI" id="CHEBI:18420"/>
    </cofactor>
</comment>
<feature type="active site" description="O-(5'-phospho-DNA)-tyrosine intermediate" evidence="12">
    <location>
        <position position="318"/>
    </location>
</feature>
<evidence type="ECO:0000259" key="15">
    <source>
        <dbReference type="PROSITE" id="PS52039"/>
    </source>
</evidence>
<dbReference type="InterPro" id="IPR013497">
    <property type="entry name" value="Topo_IA_cen"/>
</dbReference>
<dbReference type="InterPro" id="IPR003601">
    <property type="entry name" value="Topo_IA_2"/>
</dbReference>
<organism evidence="16 17">
    <name type="scientific">Natrialba aegyptia DSM 13077</name>
    <dbReference type="NCBI Taxonomy" id="1227491"/>
    <lineage>
        <taxon>Archaea</taxon>
        <taxon>Methanobacteriati</taxon>
        <taxon>Methanobacteriota</taxon>
        <taxon>Stenosarchaea group</taxon>
        <taxon>Halobacteria</taxon>
        <taxon>Halobacteriales</taxon>
        <taxon>Natrialbaceae</taxon>
        <taxon>Natrialba</taxon>
    </lineage>
</organism>
<evidence type="ECO:0000256" key="5">
    <source>
        <dbReference type="ARBA" id="ARBA00022737"/>
    </source>
</evidence>
<dbReference type="InterPro" id="IPR013825">
    <property type="entry name" value="Topo_IA_cen_sub2"/>
</dbReference>
<dbReference type="InterPro" id="IPR023405">
    <property type="entry name" value="Topo_IA_core_domain"/>
</dbReference>
<dbReference type="Pfam" id="PF14520">
    <property type="entry name" value="HHH_5"/>
    <property type="match status" value="1"/>
</dbReference>
<dbReference type="GO" id="GO:0003917">
    <property type="term" value="F:DNA topoisomerase type I (single strand cut, ATP-independent) activity"/>
    <property type="evidence" value="ECO:0007669"/>
    <property type="project" value="UniProtKB-UniRule"/>
</dbReference>
<proteinExistence type="inferred from homology"/>
<keyword evidence="7" id="KW-0862">Zinc</keyword>
<dbReference type="Gene3D" id="1.10.150.20">
    <property type="entry name" value="5' to 3' exonuclease, C-terminal subdomain"/>
    <property type="match status" value="1"/>
</dbReference>
<evidence type="ECO:0000256" key="6">
    <source>
        <dbReference type="ARBA" id="ARBA00022771"/>
    </source>
</evidence>
<dbReference type="Pfam" id="PF01131">
    <property type="entry name" value="Topoisom_bac"/>
    <property type="match status" value="1"/>
</dbReference>
<dbReference type="Gene3D" id="3.30.65.10">
    <property type="entry name" value="Bacterial Topoisomerase I, domain 1"/>
    <property type="match status" value="1"/>
</dbReference>
<evidence type="ECO:0000256" key="1">
    <source>
        <dbReference type="ARBA" id="ARBA00000213"/>
    </source>
</evidence>
<evidence type="ECO:0000256" key="9">
    <source>
        <dbReference type="ARBA" id="ARBA00023029"/>
    </source>
</evidence>
<comment type="catalytic activity">
    <reaction evidence="1 12">
        <text>ATP-independent breakage of single-stranded DNA, followed by passage and rejoining.</text>
        <dbReference type="EC" id="5.6.2.1"/>
    </reaction>
</comment>
<evidence type="ECO:0000256" key="2">
    <source>
        <dbReference type="ARBA" id="ARBA00001946"/>
    </source>
</evidence>
<protein>
    <recommendedName>
        <fullName evidence="12">DNA topoisomerase 1</fullName>
        <ecNumber evidence="12">5.6.2.1</ecNumber>
    </recommendedName>
    <alternativeName>
        <fullName evidence="12">DNA topoisomerase I</fullName>
    </alternativeName>
</protein>
<dbReference type="GO" id="GO:0006265">
    <property type="term" value="P:DNA topological change"/>
    <property type="evidence" value="ECO:0007669"/>
    <property type="project" value="UniProtKB-UniRule"/>
</dbReference>
<dbReference type="EMBL" id="AOIP01000015">
    <property type="protein sequence ID" value="ELZ07259.1"/>
    <property type="molecule type" value="Genomic_DNA"/>
</dbReference>
<feature type="domain" description="Toprim" evidence="14">
    <location>
        <begin position="1"/>
        <end position="136"/>
    </location>
</feature>
<dbReference type="Pfam" id="PF01751">
    <property type="entry name" value="Toprim"/>
    <property type="match status" value="1"/>
</dbReference>
<comment type="caution">
    <text evidence="12">Lacks conserved residue(s) required for the propagation of feature annotation.</text>
</comment>
<feature type="region of interest" description="Interaction with DNA" evidence="12">
    <location>
        <begin position="189"/>
        <end position="194"/>
    </location>
</feature>
<dbReference type="Pfam" id="PF01396">
    <property type="entry name" value="Zn_ribbon_Top1"/>
    <property type="match status" value="2"/>
</dbReference>
<dbReference type="AlphaFoldDB" id="M0BC66"/>
<feature type="domain" description="Topo IA-type catalytic" evidence="15">
    <location>
        <begin position="151"/>
        <end position="573"/>
    </location>
</feature>
<name>M0BC66_9EURY</name>
<evidence type="ECO:0000256" key="11">
    <source>
        <dbReference type="ARBA" id="ARBA00023235"/>
    </source>
</evidence>
<keyword evidence="5" id="KW-0677">Repeat</keyword>
<dbReference type="Gene3D" id="1.10.290.10">
    <property type="entry name" value="Topoisomerase I, domain 4"/>
    <property type="match status" value="1"/>
</dbReference>
<dbReference type="PATRIC" id="fig|1227491.4.peg.897"/>
<dbReference type="InterPro" id="IPR034144">
    <property type="entry name" value="TOPRIM_TopoIII"/>
</dbReference>
<evidence type="ECO:0000313" key="16">
    <source>
        <dbReference type="EMBL" id="ELZ07259.1"/>
    </source>
</evidence>
<keyword evidence="4" id="KW-0479">Metal-binding</keyword>
<dbReference type="PANTHER" id="PTHR11390:SF26">
    <property type="entry name" value="DNA TOPOISOMERASE 1"/>
    <property type="match status" value="1"/>
</dbReference>
<evidence type="ECO:0000259" key="14">
    <source>
        <dbReference type="PROSITE" id="PS50880"/>
    </source>
</evidence>
<dbReference type="SMART" id="SM00436">
    <property type="entry name" value="TOP1Bc"/>
    <property type="match status" value="1"/>
</dbReference>
<evidence type="ECO:0000256" key="3">
    <source>
        <dbReference type="ARBA" id="ARBA00009446"/>
    </source>
</evidence>
<dbReference type="InterPro" id="IPR028612">
    <property type="entry name" value="Topoisom_1_IA"/>
</dbReference>
<keyword evidence="9 12" id="KW-0799">Topoisomerase</keyword>
<evidence type="ECO:0000256" key="7">
    <source>
        <dbReference type="ARBA" id="ARBA00022833"/>
    </source>
</evidence>
<dbReference type="SMART" id="SM00493">
    <property type="entry name" value="TOPRIM"/>
    <property type="match status" value="1"/>
</dbReference>
<dbReference type="GO" id="GO:0000166">
    <property type="term" value="F:nucleotide binding"/>
    <property type="evidence" value="ECO:0007669"/>
    <property type="project" value="InterPro"/>
</dbReference>
<feature type="region of interest" description="Disordered" evidence="13">
    <location>
        <begin position="361"/>
        <end position="383"/>
    </location>
</feature>
<dbReference type="CDD" id="cd00186">
    <property type="entry name" value="TOP1Ac"/>
    <property type="match status" value="1"/>
</dbReference>
<dbReference type="SMART" id="SM00437">
    <property type="entry name" value="TOP1Ac"/>
    <property type="match status" value="1"/>
</dbReference>
<keyword evidence="10 12" id="KW-0238">DNA-binding</keyword>
<dbReference type="PROSITE" id="PS52039">
    <property type="entry name" value="TOPO_IA_2"/>
    <property type="match status" value="1"/>
</dbReference>
<keyword evidence="6" id="KW-0863">Zinc-finger</keyword>
<keyword evidence="8" id="KW-0460">Magnesium</keyword>
<dbReference type="Gene3D" id="3.40.50.140">
    <property type="match status" value="1"/>
</dbReference>
<dbReference type="InterPro" id="IPR006171">
    <property type="entry name" value="TOPRIM_dom"/>
</dbReference>
<comment type="function">
    <text evidence="12">Releases the supercoiling and torsional tension of DNA, which is introduced during the DNA replication and transcription, by transiently cleaving and rejoining one strand of the DNA duplex. Introduces a single-strand break via transesterification at a target site in duplex DNA. The scissile phosphodiester is attacked by the catalytic tyrosine of the enzyme, resulting in the formation of a DNA-(5'-phosphotyrosyl)-enzyme intermediate and the expulsion of a 3'-OH DNA strand. The free DNA strand then undergoes passage around the unbroken strand, thus removing DNA supercoils. Finally, in the religation step, the DNA 3'-OH attacks the covalent intermediate to expel the active-site tyrosine and restore the DNA phosphodiester backbone.</text>
</comment>
<dbReference type="GO" id="GO:0005694">
    <property type="term" value="C:chromosome"/>
    <property type="evidence" value="ECO:0007669"/>
    <property type="project" value="InterPro"/>
</dbReference>
<dbReference type="PROSITE" id="PS50880">
    <property type="entry name" value="TOPRIM"/>
    <property type="match status" value="1"/>
</dbReference>
<dbReference type="EC" id="5.6.2.1" evidence="12"/>
<dbReference type="GO" id="GO:0006281">
    <property type="term" value="P:DNA repair"/>
    <property type="evidence" value="ECO:0007669"/>
    <property type="project" value="TreeGrafter"/>
</dbReference>
<dbReference type="RefSeq" id="WP_006664395.1">
    <property type="nucleotide sequence ID" value="NZ_AOIP01000015.1"/>
</dbReference>
<dbReference type="Gene3D" id="2.70.20.10">
    <property type="entry name" value="Topoisomerase I, domain 3"/>
    <property type="match status" value="1"/>
</dbReference>
<dbReference type="InterPro" id="IPR000380">
    <property type="entry name" value="Topo_IA"/>
</dbReference>
<evidence type="ECO:0000256" key="8">
    <source>
        <dbReference type="ARBA" id="ARBA00022842"/>
    </source>
</evidence>
<dbReference type="SUPFAM" id="SSF56712">
    <property type="entry name" value="Prokaryotic type I DNA topoisomerase"/>
    <property type="match status" value="1"/>
</dbReference>
<accession>M0BC66</accession>
<feature type="site" description="Interaction with DNA" evidence="12">
    <location>
        <position position="48"/>
    </location>
</feature>
<evidence type="ECO:0000313" key="17">
    <source>
        <dbReference type="Proteomes" id="UP000011591"/>
    </source>
</evidence>
<comment type="similarity">
    <text evidence="3 12">Belongs to the type IA topoisomerase family.</text>
</comment>
<dbReference type="PROSITE" id="PS00396">
    <property type="entry name" value="TOPO_IA_1"/>
    <property type="match status" value="1"/>
</dbReference>
<dbReference type="HAMAP" id="MF_00952">
    <property type="entry name" value="Topoisom_1_prok"/>
    <property type="match status" value="1"/>
</dbReference>
<dbReference type="InterPro" id="IPR013824">
    <property type="entry name" value="Topo_IA_cen_sub1"/>
</dbReference>